<dbReference type="PANTHER" id="PTHR42912:SF95">
    <property type="entry name" value="METHYLTRANSFERASE TYPE 11 DOMAIN-CONTAINING PROTEIN"/>
    <property type="match status" value="1"/>
</dbReference>
<dbReference type="Gene3D" id="3.40.50.150">
    <property type="entry name" value="Vaccinia Virus protein VP39"/>
    <property type="match status" value="1"/>
</dbReference>
<dbReference type="GO" id="GO:0008757">
    <property type="term" value="F:S-adenosylmethionine-dependent methyltransferase activity"/>
    <property type="evidence" value="ECO:0007669"/>
    <property type="project" value="InterPro"/>
</dbReference>
<organism evidence="2">
    <name type="scientific">Caldilineaceae bacterium SB0664_bin_27</name>
    <dbReference type="NCBI Taxonomy" id="2605260"/>
    <lineage>
        <taxon>Bacteria</taxon>
        <taxon>Bacillati</taxon>
        <taxon>Chloroflexota</taxon>
        <taxon>Caldilineae</taxon>
        <taxon>Caldilineales</taxon>
        <taxon>Caldilineaceae</taxon>
    </lineage>
</organism>
<sequence length="207" mass="23294">MRLIYQFLYRLLYNEMAWAYDAVSWTVSLGRWDDWRRAALPYVRGNRILEIGFGTGALLPALQTEERRVIGIEPSAAMQRLSSARLRRLAKTVPRVQGTAQHLPFADASFDTIVSAFPAPYILEQRTHQEFERCLRPGGRAVIVEVVLAESGLLLKLLYNMVFPSSPDTSKRLETAVQAAGLNREEHVVGDGRVRPLVIVAEKMAAE</sequence>
<gene>
    <name evidence="2" type="ORF">F4Y42_19775</name>
</gene>
<dbReference type="CDD" id="cd02440">
    <property type="entry name" value="AdoMet_MTases"/>
    <property type="match status" value="1"/>
</dbReference>
<proteinExistence type="predicted"/>
<name>A0A6B0YYE6_9CHLR</name>
<dbReference type="GO" id="GO:0032259">
    <property type="term" value="P:methylation"/>
    <property type="evidence" value="ECO:0007669"/>
    <property type="project" value="UniProtKB-KW"/>
</dbReference>
<protein>
    <submittedName>
        <fullName evidence="2">Class I SAM-dependent methyltransferase</fullName>
    </submittedName>
</protein>
<evidence type="ECO:0000313" key="2">
    <source>
        <dbReference type="EMBL" id="MXY95683.1"/>
    </source>
</evidence>
<keyword evidence="2" id="KW-0489">Methyltransferase</keyword>
<keyword evidence="2" id="KW-0808">Transferase</keyword>
<dbReference type="Pfam" id="PF08241">
    <property type="entry name" value="Methyltransf_11"/>
    <property type="match status" value="1"/>
</dbReference>
<dbReference type="SUPFAM" id="SSF53335">
    <property type="entry name" value="S-adenosyl-L-methionine-dependent methyltransferases"/>
    <property type="match status" value="1"/>
</dbReference>
<dbReference type="InterPro" id="IPR050508">
    <property type="entry name" value="Methyltransf_Superfamily"/>
</dbReference>
<evidence type="ECO:0000259" key="1">
    <source>
        <dbReference type="Pfam" id="PF08241"/>
    </source>
</evidence>
<dbReference type="InterPro" id="IPR013216">
    <property type="entry name" value="Methyltransf_11"/>
</dbReference>
<dbReference type="AlphaFoldDB" id="A0A6B0YYE6"/>
<feature type="domain" description="Methyltransferase type 11" evidence="1">
    <location>
        <begin position="49"/>
        <end position="143"/>
    </location>
</feature>
<accession>A0A6B0YYE6</accession>
<dbReference type="EMBL" id="VXRG01000167">
    <property type="protein sequence ID" value="MXY95683.1"/>
    <property type="molecule type" value="Genomic_DNA"/>
</dbReference>
<dbReference type="PANTHER" id="PTHR42912">
    <property type="entry name" value="METHYLTRANSFERASE"/>
    <property type="match status" value="1"/>
</dbReference>
<dbReference type="InterPro" id="IPR029063">
    <property type="entry name" value="SAM-dependent_MTases_sf"/>
</dbReference>
<comment type="caution">
    <text evidence="2">The sequence shown here is derived from an EMBL/GenBank/DDBJ whole genome shotgun (WGS) entry which is preliminary data.</text>
</comment>
<reference evidence="2" key="1">
    <citation type="submission" date="2019-09" db="EMBL/GenBank/DDBJ databases">
        <title>Characterisation of the sponge microbiome using genome-centric metagenomics.</title>
        <authorList>
            <person name="Engelberts J.P."/>
            <person name="Robbins S.J."/>
            <person name="De Goeij J.M."/>
            <person name="Aranda M."/>
            <person name="Bell S.C."/>
            <person name="Webster N.S."/>
        </authorList>
    </citation>
    <scope>NUCLEOTIDE SEQUENCE</scope>
    <source>
        <strain evidence="2">SB0664_bin_27</strain>
    </source>
</reference>